<dbReference type="Proteomes" id="UP000887116">
    <property type="component" value="Unassembled WGS sequence"/>
</dbReference>
<dbReference type="GO" id="GO:0005886">
    <property type="term" value="C:plasma membrane"/>
    <property type="evidence" value="ECO:0007669"/>
    <property type="project" value="TreeGrafter"/>
</dbReference>
<dbReference type="PROSITE" id="PS51450">
    <property type="entry name" value="LRR"/>
    <property type="match status" value="1"/>
</dbReference>
<keyword evidence="1" id="KW-0433">Leucine-rich repeat</keyword>
<feature type="transmembrane region" description="Helical" evidence="4">
    <location>
        <begin position="408"/>
        <end position="435"/>
    </location>
</feature>
<dbReference type="OrthoDB" id="635273at2759"/>
<dbReference type="AlphaFoldDB" id="A0A8X6EZ58"/>
<feature type="signal peptide" evidence="5">
    <location>
        <begin position="1"/>
        <end position="22"/>
    </location>
</feature>
<gene>
    <name evidence="7" type="primary">Lrrn3</name>
    <name evidence="7" type="ORF">TNCT_665791</name>
</gene>
<dbReference type="InterPro" id="IPR001611">
    <property type="entry name" value="Leu-rich_rpt"/>
</dbReference>
<keyword evidence="2 5" id="KW-0732">Signal</keyword>
<protein>
    <submittedName>
        <fullName evidence="7">Leucine-rich repeat neuronal protein 3</fullName>
    </submittedName>
</protein>
<dbReference type="Gene3D" id="3.80.10.10">
    <property type="entry name" value="Ribonuclease Inhibitor"/>
    <property type="match status" value="2"/>
</dbReference>
<dbReference type="SMART" id="SM00369">
    <property type="entry name" value="LRR_TYP"/>
    <property type="match status" value="8"/>
</dbReference>
<dbReference type="PANTHER" id="PTHR24369:SF210">
    <property type="entry name" value="CHAOPTIN-RELATED"/>
    <property type="match status" value="1"/>
</dbReference>
<dbReference type="InterPro" id="IPR003591">
    <property type="entry name" value="Leu-rich_rpt_typical-subtyp"/>
</dbReference>
<keyword evidence="3" id="KW-0677">Repeat</keyword>
<dbReference type="SMART" id="SM00082">
    <property type="entry name" value="LRRCT"/>
    <property type="match status" value="1"/>
</dbReference>
<dbReference type="Pfam" id="PF13855">
    <property type="entry name" value="LRR_8"/>
    <property type="match status" value="2"/>
</dbReference>
<evidence type="ECO:0000259" key="6">
    <source>
        <dbReference type="SMART" id="SM00082"/>
    </source>
</evidence>
<dbReference type="Pfam" id="PF01463">
    <property type="entry name" value="LRRCT"/>
    <property type="match status" value="1"/>
</dbReference>
<comment type="caution">
    <text evidence="7">The sequence shown here is derived from an EMBL/GenBank/DDBJ whole genome shotgun (WGS) entry which is preliminary data.</text>
</comment>
<evidence type="ECO:0000313" key="7">
    <source>
        <dbReference type="EMBL" id="GFQ64859.1"/>
    </source>
</evidence>
<evidence type="ECO:0000256" key="3">
    <source>
        <dbReference type="ARBA" id="ARBA00022737"/>
    </source>
</evidence>
<evidence type="ECO:0000256" key="4">
    <source>
        <dbReference type="SAM" id="Phobius"/>
    </source>
</evidence>
<keyword evidence="8" id="KW-1185">Reference proteome</keyword>
<feature type="chain" id="PRO_5036486477" evidence="5">
    <location>
        <begin position="23"/>
        <end position="472"/>
    </location>
</feature>
<dbReference type="FunFam" id="3.80.10.10:FF:001164">
    <property type="entry name" value="GH01279p"/>
    <property type="match status" value="1"/>
</dbReference>
<name>A0A8X6EZ58_TRICU</name>
<dbReference type="InterPro" id="IPR050541">
    <property type="entry name" value="LRR_TM_domain-containing"/>
</dbReference>
<dbReference type="PANTHER" id="PTHR24369">
    <property type="entry name" value="ANTIGEN BSP, PUTATIVE-RELATED"/>
    <property type="match status" value="1"/>
</dbReference>
<feature type="domain" description="LRRCT" evidence="6">
    <location>
        <begin position="359"/>
        <end position="405"/>
    </location>
</feature>
<evidence type="ECO:0000256" key="5">
    <source>
        <dbReference type="SAM" id="SignalP"/>
    </source>
</evidence>
<keyword evidence="4" id="KW-1133">Transmembrane helix</keyword>
<proteinExistence type="predicted"/>
<evidence type="ECO:0000313" key="8">
    <source>
        <dbReference type="Proteomes" id="UP000887116"/>
    </source>
</evidence>
<accession>A0A8X6EZ58</accession>
<dbReference type="EMBL" id="BMAO01000157">
    <property type="protein sequence ID" value="GFQ64859.1"/>
    <property type="molecule type" value="Genomic_DNA"/>
</dbReference>
<reference evidence="7" key="1">
    <citation type="submission" date="2020-07" db="EMBL/GenBank/DDBJ databases">
        <title>Multicomponent nature underlies the extraordinary mechanical properties of spider dragline silk.</title>
        <authorList>
            <person name="Kono N."/>
            <person name="Nakamura H."/>
            <person name="Mori M."/>
            <person name="Yoshida Y."/>
            <person name="Ohtoshi R."/>
            <person name="Malay A.D."/>
            <person name="Moran D.A.P."/>
            <person name="Tomita M."/>
            <person name="Numata K."/>
            <person name="Arakawa K."/>
        </authorList>
    </citation>
    <scope>NUCLEOTIDE SEQUENCE</scope>
</reference>
<evidence type="ECO:0000256" key="2">
    <source>
        <dbReference type="ARBA" id="ARBA00022729"/>
    </source>
</evidence>
<organism evidence="7 8">
    <name type="scientific">Trichonephila clavata</name>
    <name type="common">Joro spider</name>
    <name type="synonym">Nephila clavata</name>
    <dbReference type="NCBI Taxonomy" id="2740835"/>
    <lineage>
        <taxon>Eukaryota</taxon>
        <taxon>Metazoa</taxon>
        <taxon>Ecdysozoa</taxon>
        <taxon>Arthropoda</taxon>
        <taxon>Chelicerata</taxon>
        <taxon>Arachnida</taxon>
        <taxon>Araneae</taxon>
        <taxon>Araneomorphae</taxon>
        <taxon>Entelegynae</taxon>
        <taxon>Araneoidea</taxon>
        <taxon>Nephilidae</taxon>
        <taxon>Trichonephila</taxon>
    </lineage>
</organism>
<sequence>MDARRSVPFAVFIYLLFTLISSAEIKPMEPILQRKNPLCDLGCKCPEQEQNFLLLDCSQRGLSKLPTSLQFDFPLSIINFQNNHITSLTMSTFSIVDGIEELDLSLNQIMKVDNFTFVPFKSLALLRLSHNYLSEITPGLLEGLSNLRVLEVGHNAIQRLEKRTFQATPSLQELRLQYNPIFELPEDIFQFLPKLERLDLQDTGLVSLPSDVFKPIPHLQWLSLSSNAFENVPEEALSKAPKLESLDLSGNDFTCLVRGNFRRLSSLSLLYLNNLPLLRRIEKDALAGLTALKSFSCSYNPNLIYLDEEAFGSENSTISREKSAPHEQLYLRQNALRTLKSPLKMESWSSLSFVDLADNPWKCDCNLRWMRQLKMETQMNIVCDSPPHLRGRPLSTVKTSELKCQDKWALTSFIITLSTMVAFGLVVLAASAVVCSRTRVGLYVRAKKQFSYAKVTPKTETVDLEWDPSADI</sequence>
<keyword evidence="4" id="KW-0812">Transmembrane</keyword>
<dbReference type="InterPro" id="IPR032675">
    <property type="entry name" value="LRR_dom_sf"/>
</dbReference>
<dbReference type="SUPFAM" id="SSF52058">
    <property type="entry name" value="L domain-like"/>
    <property type="match status" value="1"/>
</dbReference>
<evidence type="ECO:0000256" key="1">
    <source>
        <dbReference type="ARBA" id="ARBA00022614"/>
    </source>
</evidence>
<dbReference type="InterPro" id="IPR000483">
    <property type="entry name" value="Cys-rich_flank_reg_C"/>
</dbReference>
<keyword evidence="4" id="KW-0472">Membrane</keyword>